<sequence length="340" mass="36858">MAGAGLTVAVTGPTGDVGRALMRALERSRDVRRVKALGRRQIDPAAEGWRKTDYLRGDVLDRDAVAELVDGADVVVHLAFAIMGAPGERGREVNLTGSRNVFSAAVRAGARRLVYTSSVAAYGFHDDNPPLLREDLRPRGTDAHAYSKAKAEVERLLAETTVGSATEVYVFRPCIVAGPDALMLIGNIPYVQLGDRMPSAVWRLLDAVPVLKPVIPDNGISFQLVHHDDVASALRAAVLGRGGGGVYNLAAHGTLTMRDLADDLGWYSIPVPELAVDVAAEMATRLPFVPEDAQWLNALRVPMLMDVSKAERELRWRPRHGVRETLRATIAEARAAQLLR</sequence>
<dbReference type="Pfam" id="PF01370">
    <property type="entry name" value="Epimerase"/>
    <property type="match status" value="1"/>
</dbReference>
<name>A0A840IFH1_9ACTN</name>
<protein>
    <submittedName>
        <fullName evidence="2">Nucleoside-diphosphate-sugar epimerase</fullName>
    </submittedName>
</protein>
<dbReference type="EMBL" id="JACHNU010000002">
    <property type="protein sequence ID" value="MBB4662738.1"/>
    <property type="molecule type" value="Genomic_DNA"/>
</dbReference>
<dbReference type="Proteomes" id="UP000585272">
    <property type="component" value="Unassembled WGS sequence"/>
</dbReference>
<dbReference type="InterPro" id="IPR050177">
    <property type="entry name" value="Lipid_A_modif_metabolic_enz"/>
</dbReference>
<accession>A0A840IFH1</accession>
<dbReference type="RefSeq" id="WP_183342145.1">
    <property type="nucleotide sequence ID" value="NZ_JACHNU010000002.1"/>
</dbReference>
<gene>
    <name evidence="2" type="ORF">BDZ31_002324</name>
</gene>
<dbReference type="InterPro" id="IPR036291">
    <property type="entry name" value="NAD(P)-bd_dom_sf"/>
</dbReference>
<evidence type="ECO:0000313" key="3">
    <source>
        <dbReference type="Proteomes" id="UP000585272"/>
    </source>
</evidence>
<reference evidence="2 3" key="1">
    <citation type="submission" date="2020-08" db="EMBL/GenBank/DDBJ databases">
        <title>Genomic Encyclopedia of Archaeal and Bacterial Type Strains, Phase II (KMG-II): from individual species to whole genera.</title>
        <authorList>
            <person name="Goeker M."/>
        </authorList>
    </citation>
    <scope>NUCLEOTIDE SEQUENCE [LARGE SCALE GENOMIC DNA]</scope>
    <source>
        <strain evidence="2 3">DSM 23288</strain>
    </source>
</reference>
<dbReference type="SUPFAM" id="SSF51735">
    <property type="entry name" value="NAD(P)-binding Rossmann-fold domains"/>
    <property type="match status" value="1"/>
</dbReference>
<feature type="domain" description="NAD-dependent epimerase/dehydratase" evidence="1">
    <location>
        <begin position="8"/>
        <end position="249"/>
    </location>
</feature>
<organism evidence="2 3">
    <name type="scientific">Conexibacter arvalis</name>
    <dbReference type="NCBI Taxonomy" id="912552"/>
    <lineage>
        <taxon>Bacteria</taxon>
        <taxon>Bacillati</taxon>
        <taxon>Actinomycetota</taxon>
        <taxon>Thermoleophilia</taxon>
        <taxon>Solirubrobacterales</taxon>
        <taxon>Conexibacteraceae</taxon>
        <taxon>Conexibacter</taxon>
    </lineage>
</organism>
<comment type="caution">
    <text evidence="2">The sequence shown here is derived from an EMBL/GenBank/DDBJ whole genome shotgun (WGS) entry which is preliminary data.</text>
</comment>
<evidence type="ECO:0000313" key="2">
    <source>
        <dbReference type="EMBL" id="MBB4662738.1"/>
    </source>
</evidence>
<dbReference type="InterPro" id="IPR001509">
    <property type="entry name" value="Epimerase_deHydtase"/>
</dbReference>
<dbReference type="Gene3D" id="3.40.50.720">
    <property type="entry name" value="NAD(P)-binding Rossmann-like Domain"/>
    <property type="match status" value="1"/>
</dbReference>
<keyword evidence="3" id="KW-1185">Reference proteome</keyword>
<proteinExistence type="predicted"/>
<dbReference type="PANTHER" id="PTHR43245">
    <property type="entry name" value="BIFUNCTIONAL POLYMYXIN RESISTANCE PROTEIN ARNA"/>
    <property type="match status" value="1"/>
</dbReference>
<dbReference type="AlphaFoldDB" id="A0A840IFH1"/>
<evidence type="ECO:0000259" key="1">
    <source>
        <dbReference type="Pfam" id="PF01370"/>
    </source>
</evidence>